<dbReference type="AlphaFoldDB" id="A0A9D9DH22"/>
<gene>
    <name evidence="2" type="ORF">IAC61_04595</name>
</gene>
<dbReference type="GO" id="GO:0010181">
    <property type="term" value="F:FMN binding"/>
    <property type="evidence" value="ECO:0007669"/>
    <property type="project" value="InterPro"/>
</dbReference>
<evidence type="ECO:0000259" key="1">
    <source>
        <dbReference type="Pfam" id="PF12682"/>
    </source>
</evidence>
<comment type="caution">
    <text evidence="2">The sequence shown here is derived from an EMBL/GenBank/DDBJ whole genome shotgun (WGS) entry which is preliminary data.</text>
</comment>
<evidence type="ECO:0000313" key="3">
    <source>
        <dbReference type="Proteomes" id="UP000823634"/>
    </source>
</evidence>
<dbReference type="SUPFAM" id="SSF52218">
    <property type="entry name" value="Flavoproteins"/>
    <property type="match status" value="1"/>
</dbReference>
<evidence type="ECO:0000313" key="2">
    <source>
        <dbReference type="EMBL" id="MBO8426583.1"/>
    </source>
</evidence>
<dbReference type="PANTHER" id="PTHR39201">
    <property type="entry name" value="EXPORTED PROTEIN-RELATED"/>
    <property type="match status" value="1"/>
</dbReference>
<sequence length="151" mass="17073">MKNAIVIFSAEGNTRHVSEELSKIIGCPILEIKPTIPYSDEDLNWHDRHSRLSVEMQDEHSRPEISPLDITGYDRLFIGFPIWWGVEPRVVDTFLDSCQLKGKEVYLFATSGGSPIDTAASHFRSLYPSINIIGSKLLNFGVEEGEFAKYK</sequence>
<feature type="domain" description="Flavodoxin-like" evidence="1">
    <location>
        <begin position="5"/>
        <end position="149"/>
    </location>
</feature>
<dbReference type="InterPro" id="IPR008254">
    <property type="entry name" value="Flavodoxin/NO_synth"/>
</dbReference>
<name>A0A9D9DH22_9FIRM</name>
<dbReference type="Proteomes" id="UP000823634">
    <property type="component" value="Unassembled WGS sequence"/>
</dbReference>
<dbReference type="Gene3D" id="3.40.50.360">
    <property type="match status" value="1"/>
</dbReference>
<proteinExistence type="predicted"/>
<reference evidence="2" key="1">
    <citation type="submission" date="2020-10" db="EMBL/GenBank/DDBJ databases">
        <authorList>
            <person name="Gilroy R."/>
        </authorList>
    </citation>
    <scope>NUCLEOTIDE SEQUENCE</scope>
    <source>
        <strain evidence="2">17113</strain>
    </source>
</reference>
<dbReference type="EMBL" id="JADINA010000029">
    <property type="protein sequence ID" value="MBO8426583.1"/>
    <property type="molecule type" value="Genomic_DNA"/>
</dbReference>
<dbReference type="PANTHER" id="PTHR39201:SF1">
    <property type="entry name" value="FLAVODOXIN-LIKE DOMAIN-CONTAINING PROTEIN"/>
    <property type="match status" value="1"/>
</dbReference>
<dbReference type="GO" id="GO:0016651">
    <property type="term" value="F:oxidoreductase activity, acting on NAD(P)H"/>
    <property type="evidence" value="ECO:0007669"/>
    <property type="project" value="UniProtKB-ARBA"/>
</dbReference>
<protein>
    <submittedName>
        <fullName evidence="2">Flavodoxin</fullName>
    </submittedName>
</protein>
<accession>A0A9D9DH22</accession>
<dbReference type="Pfam" id="PF12682">
    <property type="entry name" value="Flavodoxin_4"/>
    <property type="match status" value="1"/>
</dbReference>
<dbReference type="InterPro" id="IPR029039">
    <property type="entry name" value="Flavoprotein-like_sf"/>
</dbReference>
<organism evidence="2 3">
    <name type="scientific">Candidatus Alloenteromonas pullistercoris</name>
    <dbReference type="NCBI Taxonomy" id="2840785"/>
    <lineage>
        <taxon>Bacteria</taxon>
        <taxon>Bacillati</taxon>
        <taxon>Bacillota</taxon>
        <taxon>Bacillota incertae sedis</taxon>
        <taxon>Candidatus Alloenteromonas</taxon>
    </lineage>
</organism>
<reference evidence="2" key="2">
    <citation type="journal article" date="2021" name="PeerJ">
        <title>Extensive microbial diversity within the chicken gut microbiome revealed by metagenomics and culture.</title>
        <authorList>
            <person name="Gilroy R."/>
            <person name="Ravi A."/>
            <person name="Getino M."/>
            <person name="Pursley I."/>
            <person name="Horton D.L."/>
            <person name="Alikhan N.F."/>
            <person name="Baker D."/>
            <person name="Gharbi K."/>
            <person name="Hall N."/>
            <person name="Watson M."/>
            <person name="Adriaenssens E.M."/>
            <person name="Foster-Nyarko E."/>
            <person name="Jarju S."/>
            <person name="Secka A."/>
            <person name="Antonio M."/>
            <person name="Oren A."/>
            <person name="Chaudhuri R.R."/>
            <person name="La Ragione R."/>
            <person name="Hildebrand F."/>
            <person name="Pallen M.J."/>
        </authorList>
    </citation>
    <scope>NUCLEOTIDE SEQUENCE</scope>
    <source>
        <strain evidence="2">17113</strain>
    </source>
</reference>